<dbReference type="AlphaFoldDB" id="A0AAQ3M8S1"/>
<dbReference type="PANTHER" id="PTHR37490">
    <property type="entry name" value="EXPRESSED PROTEIN"/>
    <property type="match status" value="1"/>
</dbReference>
<dbReference type="PANTHER" id="PTHR37490:SF2">
    <property type="match status" value="1"/>
</dbReference>
<name>A0AAQ3M8S1_9PEZI</name>
<protein>
    <recommendedName>
        <fullName evidence="4">DUF3431 domain containing protein</fullName>
    </recommendedName>
</protein>
<feature type="region of interest" description="Disordered" evidence="1">
    <location>
        <begin position="38"/>
        <end position="72"/>
    </location>
</feature>
<dbReference type="InterPro" id="IPR021838">
    <property type="entry name" value="DUF3431"/>
</dbReference>
<organism evidence="2 3">
    <name type="scientific">Acrodontium crateriforme</name>
    <dbReference type="NCBI Taxonomy" id="150365"/>
    <lineage>
        <taxon>Eukaryota</taxon>
        <taxon>Fungi</taxon>
        <taxon>Dikarya</taxon>
        <taxon>Ascomycota</taxon>
        <taxon>Pezizomycotina</taxon>
        <taxon>Dothideomycetes</taxon>
        <taxon>Dothideomycetidae</taxon>
        <taxon>Mycosphaerellales</taxon>
        <taxon>Teratosphaeriaceae</taxon>
        <taxon>Acrodontium</taxon>
    </lineage>
</organism>
<accession>A0AAQ3M8S1</accession>
<evidence type="ECO:0008006" key="4">
    <source>
        <dbReference type="Google" id="ProtNLM"/>
    </source>
</evidence>
<feature type="compositionally biased region" description="Basic and acidic residues" evidence="1">
    <location>
        <begin position="38"/>
        <end position="48"/>
    </location>
</feature>
<keyword evidence="3" id="KW-1185">Reference proteome</keyword>
<evidence type="ECO:0000256" key="1">
    <source>
        <dbReference type="SAM" id="MobiDB-lite"/>
    </source>
</evidence>
<sequence>MSRWRGVRIAVAALFLVLLALYTRIDFGRHGVNRFFRPVDEKTGDKPQQEGPMRSIQNEQSTGADAYTRKHDMTRIESRTGPLDYETPLAATTQTQWNAVPGTETTTGVATASMAAADLTKIVVMGATSIEDTSWVAAELIDWQHAIYRVDLVENATESTILHTDVNKGREAMPYLTYIIDNYDHLPDVMAFIHPHRKGYPAAWHNDAPGYDSVLMLQQLRLDTIARRGYVNLRCLWEPGCPQEVRPWREPPDIERVQEHAFPYYYSLFFNKTLDETRKLVEVVATPCCAQFAVSREQVRERSKEDYQKYQQILKVTKYDDDVSGRVMEYMWHIIFGQDAVFCPDRNQCWCDVFGRC</sequence>
<evidence type="ECO:0000313" key="2">
    <source>
        <dbReference type="EMBL" id="WPH02111.1"/>
    </source>
</evidence>
<dbReference type="Proteomes" id="UP001303373">
    <property type="component" value="Chromosome 7"/>
</dbReference>
<dbReference type="EMBL" id="CP138586">
    <property type="protein sequence ID" value="WPH02111.1"/>
    <property type="molecule type" value="Genomic_DNA"/>
</dbReference>
<reference evidence="2 3" key="1">
    <citation type="submission" date="2023-11" db="EMBL/GenBank/DDBJ databases">
        <title>An acidophilic fungus is an integral part of prey digestion in a carnivorous sundew plant.</title>
        <authorList>
            <person name="Tsai I.J."/>
        </authorList>
    </citation>
    <scope>NUCLEOTIDE SEQUENCE [LARGE SCALE GENOMIC DNA]</scope>
    <source>
        <strain evidence="2">169a</strain>
    </source>
</reference>
<gene>
    <name evidence="2" type="ORF">R9X50_00496600</name>
</gene>
<evidence type="ECO:0000313" key="3">
    <source>
        <dbReference type="Proteomes" id="UP001303373"/>
    </source>
</evidence>
<dbReference type="Pfam" id="PF11913">
    <property type="entry name" value="DUF3431"/>
    <property type="match status" value="1"/>
</dbReference>
<proteinExistence type="predicted"/>